<accession>M1I8S7</accession>
<proteinExistence type="predicted"/>
<evidence type="ECO:0000313" key="1">
    <source>
        <dbReference type="EMBL" id="AGE58909.1"/>
    </source>
</evidence>
<sequence>MFVYFSMEEIPVQDIIEEISVKKESDNDKEAFIELSLQDFSESDIDYQEDDSQDDNYIQVDNIGDGVERIVDVLGGIFVNSDGSTVSDIFTRMNENIEKHNELVEKNNKILYRLSKVLEDFVKKQ</sequence>
<name>M1I8S7_9PHYC</name>
<organism evidence="1">
    <name type="scientific">Paramecium bursaria Chlorella virus NYs1</name>
    <dbReference type="NCBI Taxonomy" id="83442"/>
    <lineage>
        <taxon>Viruses</taxon>
        <taxon>Varidnaviria</taxon>
        <taxon>Bamfordvirae</taxon>
        <taxon>Nucleocytoviricota</taxon>
        <taxon>Megaviricetes</taxon>
        <taxon>Algavirales</taxon>
        <taxon>Phycodnaviridae</taxon>
        <taxon>Chlorovirus</taxon>
        <taxon>Chlorovirus newyorkense</taxon>
    </lineage>
</organism>
<dbReference type="RefSeq" id="YP_009665554.1">
    <property type="nucleotide sequence ID" value="NC_043235.1"/>
</dbReference>
<protein>
    <submittedName>
        <fullName evidence="1">Uncharacterized protein</fullName>
    </submittedName>
</protein>
<dbReference type="GeneID" id="40525780"/>
<dbReference type="KEGG" id="vg:40525780"/>
<gene>
    <name evidence="1" type="primary">NYs-1_853L</name>
    <name evidence="1" type="ORF">PBCVNYs1_853L</name>
</gene>
<reference evidence="1" key="1">
    <citation type="submission" date="2012-10" db="EMBL/GenBank/DDBJ databases">
        <title>Towards defining the chloroviruses: a genomic journey through a genus of large DNA viruses.</title>
        <authorList>
            <person name="Jeanniard A."/>
            <person name="Dunigan D.D."/>
            <person name="Gurnon J.R."/>
            <person name="Agarkova I."/>
            <person name="Kang M."/>
            <person name="Vitek J."/>
            <person name="Duncan G."/>
            <person name="McClung O.W."/>
            <person name="Larsen M."/>
            <person name="Claverie J.-M."/>
            <person name="Van Etten J.L."/>
            <person name="Blanc G."/>
        </authorList>
    </citation>
    <scope>NUCLEOTIDE SEQUENCE</scope>
</reference>
<dbReference type="EMBL" id="JX997183">
    <property type="protein sequence ID" value="AGE58909.1"/>
    <property type="molecule type" value="Genomic_DNA"/>
</dbReference>